<accession>A0ACD5G5X5</accession>
<keyword evidence="2" id="KW-1185">Reference proteome</keyword>
<dbReference type="EMBL" id="CP179252">
    <property type="protein sequence ID" value="XOU08911.1"/>
    <property type="molecule type" value="Genomic_DNA"/>
</dbReference>
<name>A0ACD5G5X5_9SPIR</name>
<geneLocation type="plasmid" evidence="1 2">
    <name>lp36</name>
</geneLocation>
<evidence type="ECO:0000313" key="2">
    <source>
        <dbReference type="Proteomes" id="UP001305925"/>
    </source>
</evidence>
<reference evidence="1" key="1">
    <citation type="submission" date="2024-11" db="EMBL/GenBank/DDBJ databases">
        <title>Sequencing of Borrelia variable plasmids from multiple Borrelia sensu lato isolates.</title>
        <authorList>
            <person name="Mongodin E.F."/>
            <person name="Rudenko N."/>
            <person name="Fraser C.M."/>
            <person name="Schutzer S."/>
            <person name="Luft B."/>
            <person name="Morgan R."/>
            <person name="Casjens S."/>
            <person name="Qiu W."/>
        </authorList>
    </citation>
    <scope>NUCLEOTIDE SEQUENCE</scope>
    <source>
        <strain evidence="1">SCW30h</strain>
    </source>
</reference>
<proteinExistence type="predicted"/>
<dbReference type="Proteomes" id="UP001305925">
    <property type="component" value="Plasmid lp36"/>
</dbReference>
<organism evidence="1 2">
    <name type="scientific">Borreliella americana</name>
    <dbReference type="NCBI Taxonomy" id="478807"/>
    <lineage>
        <taxon>Bacteria</taxon>
        <taxon>Pseudomonadati</taxon>
        <taxon>Spirochaetota</taxon>
        <taxon>Spirochaetia</taxon>
        <taxon>Spirochaetales</taxon>
        <taxon>Borreliaceae</taxon>
        <taxon>Borreliella</taxon>
    </lineage>
</organism>
<keyword evidence="1" id="KW-0614">Plasmid</keyword>
<evidence type="ECO:0000313" key="1">
    <source>
        <dbReference type="EMBL" id="XOU08911.1"/>
    </source>
</evidence>
<gene>
    <name evidence="1" type="ORF">QIA00_04915</name>
</gene>
<sequence>MTNTYVKFLNFIIYLYYNSYDYVIIDTNPKRNFTLKTALLSSDYVISPMVAEKWSVEAFEILKKYVYGVAEIPIYIFITRFKKNFSHKSLLDIVKSKENFLGVINEREDLNKRIGCNEEFDFSKDYIIEYCNVLNFFFKKTNILN</sequence>
<protein>
    <submittedName>
        <fullName evidence="1">ParA family protein</fullName>
    </submittedName>
</protein>